<dbReference type="AlphaFoldDB" id="A0A212JWW0"/>
<protein>
    <submittedName>
        <fullName evidence="2">Uncharacterized protein</fullName>
    </submittedName>
</protein>
<keyword evidence="1" id="KW-1133">Transmembrane helix</keyword>
<dbReference type="EMBL" id="FLUO01000001">
    <property type="protein sequence ID" value="SBW03956.1"/>
    <property type="molecule type" value="Genomic_DNA"/>
</dbReference>
<gene>
    <name evidence="2" type="ORF">KL86APRO_11790</name>
</gene>
<feature type="transmembrane region" description="Helical" evidence="1">
    <location>
        <begin position="38"/>
        <end position="59"/>
    </location>
</feature>
<sequence length="91" mass="10177">MANFILRFVLPFLAPFVAYFAWVSLMRRFGAEREWKHPWHLLFAAGAVCLVAVLAWFALTSGAPAGAVYVPPEWKDGQIVPGHYLPAPPPR</sequence>
<accession>A0A212JWW0</accession>
<evidence type="ECO:0000256" key="1">
    <source>
        <dbReference type="SAM" id="Phobius"/>
    </source>
</evidence>
<dbReference type="InterPro" id="IPR046093">
    <property type="entry name" value="DUF6111"/>
</dbReference>
<keyword evidence="1" id="KW-0472">Membrane</keyword>
<dbReference type="Pfam" id="PF19606">
    <property type="entry name" value="DUF6111"/>
    <property type="match status" value="1"/>
</dbReference>
<proteinExistence type="predicted"/>
<keyword evidence="1" id="KW-0812">Transmembrane</keyword>
<feature type="transmembrane region" description="Helical" evidence="1">
    <location>
        <begin position="6"/>
        <end position="26"/>
    </location>
</feature>
<name>A0A212JWW0_9PROT</name>
<reference evidence="2" key="1">
    <citation type="submission" date="2016-04" db="EMBL/GenBank/DDBJ databases">
        <authorList>
            <person name="Evans L.H."/>
            <person name="Alamgir A."/>
            <person name="Owens N."/>
            <person name="Weber N.D."/>
            <person name="Virtaneva K."/>
            <person name="Barbian K."/>
            <person name="Babar A."/>
            <person name="Rosenke K."/>
        </authorList>
    </citation>
    <scope>NUCLEOTIDE SEQUENCE</scope>
    <source>
        <strain evidence="2">86</strain>
    </source>
</reference>
<organism evidence="2">
    <name type="scientific">uncultured Alphaproteobacteria bacterium</name>
    <dbReference type="NCBI Taxonomy" id="91750"/>
    <lineage>
        <taxon>Bacteria</taxon>
        <taxon>Pseudomonadati</taxon>
        <taxon>Pseudomonadota</taxon>
        <taxon>Alphaproteobacteria</taxon>
        <taxon>environmental samples</taxon>
    </lineage>
</organism>
<evidence type="ECO:0000313" key="2">
    <source>
        <dbReference type="EMBL" id="SBW03956.1"/>
    </source>
</evidence>